<dbReference type="GO" id="GO:0005975">
    <property type="term" value="P:carbohydrate metabolic process"/>
    <property type="evidence" value="ECO:0007669"/>
    <property type="project" value="InterPro"/>
</dbReference>
<evidence type="ECO:0000256" key="2">
    <source>
        <dbReference type="ARBA" id="ARBA00012729"/>
    </source>
</evidence>
<keyword evidence="3" id="KW-0378">Hydrolase</keyword>
<feature type="domain" description="GH18" evidence="7">
    <location>
        <begin position="86"/>
        <end position="473"/>
    </location>
</feature>
<dbReference type="PANTHER" id="PTHR11177:SF317">
    <property type="entry name" value="CHITINASE 12-RELATED"/>
    <property type="match status" value="1"/>
</dbReference>
<protein>
    <recommendedName>
        <fullName evidence="2">chitinase</fullName>
        <ecNumber evidence="2">3.2.1.14</ecNumber>
    </recommendedName>
</protein>
<dbReference type="SMART" id="SM00495">
    <property type="entry name" value="ChtBD3"/>
    <property type="match status" value="3"/>
</dbReference>
<keyword evidence="4" id="KW-0624">Polysaccharide degradation</keyword>
<dbReference type="Pfam" id="PF00704">
    <property type="entry name" value="Glyco_hydro_18"/>
    <property type="match status" value="1"/>
</dbReference>
<gene>
    <name evidence="8" type="ORF">KK062_19780</name>
</gene>
<name>A0AAP2E2T0_9BACT</name>
<dbReference type="SUPFAM" id="SSF51445">
    <property type="entry name" value="(Trans)glycosidases"/>
    <property type="match status" value="1"/>
</dbReference>
<dbReference type="Gene3D" id="3.20.20.80">
    <property type="entry name" value="Glycosidases"/>
    <property type="match status" value="1"/>
</dbReference>
<evidence type="ECO:0000256" key="6">
    <source>
        <dbReference type="SAM" id="SignalP"/>
    </source>
</evidence>
<dbReference type="SUPFAM" id="SSF51055">
    <property type="entry name" value="Carbohydrate binding domain"/>
    <property type="match status" value="2"/>
</dbReference>
<accession>A0AAP2E2T0</accession>
<dbReference type="RefSeq" id="WP_254086067.1">
    <property type="nucleotide sequence ID" value="NZ_JAHESE010000023.1"/>
</dbReference>
<dbReference type="InterPro" id="IPR036573">
    <property type="entry name" value="CBM_sf_5/12"/>
</dbReference>
<dbReference type="GO" id="GO:0008061">
    <property type="term" value="F:chitin binding"/>
    <property type="evidence" value="ECO:0007669"/>
    <property type="project" value="InterPro"/>
</dbReference>
<dbReference type="PROSITE" id="PS51910">
    <property type="entry name" value="GH18_2"/>
    <property type="match status" value="1"/>
</dbReference>
<evidence type="ECO:0000256" key="4">
    <source>
        <dbReference type="ARBA" id="ARBA00023024"/>
    </source>
</evidence>
<dbReference type="EC" id="3.2.1.14" evidence="2"/>
<dbReference type="InterPro" id="IPR017853">
    <property type="entry name" value="GH"/>
</dbReference>
<dbReference type="InterPro" id="IPR003610">
    <property type="entry name" value="CBM5/12"/>
</dbReference>
<dbReference type="EMBL" id="JAHESE010000023">
    <property type="protein sequence ID" value="MBT1710494.1"/>
    <property type="molecule type" value="Genomic_DNA"/>
</dbReference>
<evidence type="ECO:0000256" key="1">
    <source>
        <dbReference type="ARBA" id="ARBA00000822"/>
    </source>
</evidence>
<dbReference type="GO" id="GO:0006032">
    <property type="term" value="P:chitin catabolic process"/>
    <property type="evidence" value="ECO:0007669"/>
    <property type="project" value="UniProtKB-KW"/>
</dbReference>
<dbReference type="GO" id="GO:0030246">
    <property type="term" value="F:carbohydrate binding"/>
    <property type="evidence" value="ECO:0007669"/>
    <property type="project" value="InterPro"/>
</dbReference>
<keyword evidence="4" id="KW-0146">Chitin degradation</keyword>
<dbReference type="Gene3D" id="2.10.10.20">
    <property type="entry name" value="Carbohydrate-binding module superfamily 5/12"/>
    <property type="match status" value="2"/>
</dbReference>
<evidence type="ECO:0000256" key="3">
    <source>
        <dbReference type="ARBA" id="ARBA00022801"/>
    </source>
</evidence>
<dbReference type="InterPro" id="IPR026444">
    <property type="entry name" value="Secre_tail"/>
</dbReference>
<feature type="chain" id="PRO_5042968217" description="chitinase" evidence="6">
    <location>
        <begin position="21"/>
        <end position="1078"/>
    </location>
</feature>
<dbReference type="Pfam" id="PF02839">
    <property type="entry name" value="CBM_5_12"/>
    <property type="match status" value="1"/>
</dbReference>
<dbReference type="Gene3D" id="2.60.40.10">
    <property type="entry name" value="Immunoglobulins"/>
    <property type="match status" value="4"/>
</dbReference>
<keyword evidence="9" id="KW-1185">Reference proteome</keyword>
<dbReference type="CDD" id="cd12215">
    <property type="entry name" value="ChiC_BD"/>
    <property type="match status" value="1"/>
</dbReference>
<reference evidence="8 9" key="1">
    <citation type="submission" date="2021-05" db="EMBL/GenBank/DDBJ databases">
        <title>A Polyphasic approach of four new species of the genus Ohtaekwangia: Ohtaekwangia histidinii sp. nov., Ohtaekwangia cretensis sp. nov., Ohtaekwangia indiensis sp. nov., Ohtaekwangia reichenbachii sp. nov. from diverse environment.</title>
        <authorList>
            <person name="Octaviana S."/>
        </authorList>
    </citation>
    <scope>NUCLEOTIDE SEQUENCE [LARGE SCALE GENOMIC DNA]</scope>
    <source>
        <strain evidence="8 9">PWU5</strain>
    </source>
</reference>
<dbReference type="InterPro" id="IPR013783">
    <property type="entry name" value="Ig-like_fold"/>
</dbReference>
<comment type="caution">
    <text evidence="8">The sequence shown here is derived from an EMBL/GenBank/DDBJ whole genome shotgun (WGS) entry which is preliminary data.</text>
</comment>
<keyword evidence="5" id="KW-0119">Carbohydrate metabolism</keyword>
<dbReference type="GO" id="GO:0005576">
    <property type="term" value="C:extracellular region"/>
    <property type="evidence" value="ECO:0007669"/>
    <property type="project" value="InterPro"/>
</dbReference>
<dbReference type="NCBIfam" id="TIGR04183">
    <property type="entry name" value="Por_Secre_tail"/>
    <property type="match status" value="1"/>
</dbReference>
<dbReference type="Pfam" id="PF17957">
    <property type="entry name" value="Big_7"/>
    <property type="match status" value="4"/>
</dbReference>
<evidence type="ECO:0000259" key="7">
    <source>
        <dbReference type="PROSITE" id="PS51910"/>
    </source>
</evidence>
<dbReference type="InterPro" id="IPR050314">
    <property type="entry name" value="Glycosyl_Hydrlase_18"/>
</dbReference>
<dbReference type="InterPro" id="IPR001223">
    <property type="entry name" value="Glyco_hydro18_cat"/>
</dbReference>
<dbReference type="PANTHER" id="PTHR11177">
    <property type="entry name" value="CHITINASE"/>
    <property type="match status" value="1"/>
</dbReference>
<evidence type="ECO:0000256" key="5">
    <source>
        <dbReference type="ARBA" id="ARBA00023277"/>
    </source>
</evidence>
<dbReference type="Proteomes" id="UP001319080">
    <property type="component" value="Unassembled WGS sequence"/>
</dbReference>
<dbReference type="GO" id="GO:0008843">
    <property type="term" value="F:endochitinase activity"/>
    <property type="evidence" value="ECO:0007669"/>
    <property type="project" value="UniProtKB-EC"/>
</dbReference>
<keyword evidence="6" id="KW-0732">Signal</keyword>
<dbReference type="AlphaFoldDB" id="A0AAP2E2T0"/>
<evidence type="ECO:0000313" key="9">
    <source>
        <dbReference type="Proteomes" id="UP001319080"/>
    </source>
</evidence>
<sequence>MKRKILLVCWCLLVTVLAYGQYSFPNCWTPWTPNAAGYPGGTQVSHKSGNYQAKWSTITEPGTTGDWTLVSKCGDGGIGGDYTGPQRIIGYLPYWVPDFDFKTYDPGTVNHINIAFNLFQQNNNNYNSSNFASIAWGSFHNRKVDSILFDNGVLARAHAKGTTVSVAIGGATDFAFLWLLTQYYNNDAKLEEMATFITNYVNAKGIDGVDLDLECWWPDATISGTTEQGGRVRGDKWGGPDQGPHPAAVGLTRLAQKLRQKMPSKLLSAAVFGTSYYGNNYDDALAQYLNWVGLMTYDFTGSWNTSPIGPHAALYKVPLGTYQGQTADNPIYSAEDALEYWMGMAPAAWNHDGGFNVQKAKLCIGVPFYGYDLATRKPDNANGFVAPKWKEIVAAYPNAATSFDPQDSRQLGGYIGANGKKIYYETPKGAAEKIKYTKRFGHQGVIIWELTGDTGYHSGTSLLKAINDAGGVVVDPAPTVSITSPANNATFAPGATITITANASDNGTVTKVQFFQGGTLLGEDATAPYSYTWNSVPQGSYTLTAKGTDDKGGVGTSTGVLIGVGNANPSVSITAPANNATYTAPASVTITATATDADGTISKIAFYQGTTLLGEDATSPYTYTWASVTAGSYALTAKAYDNAGGVGTSTGINITVSSVNTCTVPAWVATTAYSGNSEVSRNGNRYQARWWTQGDDPALKSGPDDVWKLLGPCGSTNVSPTVAITAPTANASFTAPATVSIAASASDSDGTITNVEFFQGSVKLGEDASAPYTFSWTTVAAGTYSLTTRATDNAGGVTTSAAVSITVNGTQTNTPPVTAITAPAQGASFTAPASITITATATDNDGTINRVEFYNGATLLGTDNSSPYSFTWTNVAAGSYTLSTKAFDNGGAGGTSSSIPVTVTGGTDNCASLPQYTENGGYVAGSKVKNAGAQYECKEYPFSGWCNGAAWAYAPGTGTYWTDAWILKGSCGGGARTASVANDVTVAVSDTDAAGLILAPNPAVEGGRQLLTLSFDAIPGHTRITLKDMNGRAMADFEPGIVRQYLHTVELPALPAGLYVVRVQTEQKIWLKKYLVKK</sequence>
<organism evidence="8 9">
    <name type="scientific">Dawidia cretensis</name>
    <dbReference type="NCBI Taxonomy" id="2782350"/>
    <lineage>
        <taxon>Bacteria</taxon>
        <taxon>Pseudomonadati</taxon>
        <taxon>Bacteroidota</taxon>
        <taxon>Cytophagia</taxon>
        <taxon>Cytophagales</taxon>
        <taxon>Chryseotaleaceae</taxon>
        <taxon>Dawidia</taxon>
    </lineage>
</organism>
<dbReference type="InterPro" id="IPR011583">
    <property type="entry name" value="Chitinase_II/V-like_cat"/>
</dbReference>
<comment type="catalytic activity">
    <reaction evidence="1">
        <text>Random endo-hydrolysis of N-acetyl-beta-D-glucosaminide (1-&gt;4)-beta-linkages in chitin and chitodextrins.</text>
        <dbReference type="EC" id="3.2.1.14"/>
    </reaction>
</comment>
<evidence type="ECO:0000313" key="8">
    <source>
        <dbReference type="EMBL" id="MBT1710494.1"/>
    </source>
</evidence>
<proteinExistence type="predicted"/>
<feature type="signal peptide" evidence="6">
    <location>
        <begin position="1"/>
        <end position="20"/>
    </location>
</feature>
<dbReference type="SMART" id="SM00636">
    <property type="entry name" value="Glyco_18"/>
    <property type="match status" value="1"/>
</dbReference>